<dbReference type="EC" id="2.1.1.-" evidence="18"/>
<evidence type="ECO:0000256" key="19">
    <source>
        <dbReference type="SAM" id="Phobius"/>
    </source>
</evidence>
<comment type="similarity">
    <text evidence="2 17">Belongs to the peptidase A24 family.</text>
</comment>
<keyword evidence="3" id="KW-1003">Cell membrane</keyword>
<dbReference type="EC" id="3.4.23.43" evidence="15 18"/>
<evidence type="ECO:0000256" key="12">
    <source>
        <dbReference type="ARBA" id="ARBA00023136"/>
    </source>
</evidence>
<evidence type="ECO:0000256" key="17">
    <source>
        <dbReference type="RuleBase" id="RU003793"/>
    </source>
</evidence>
<evidence type="ECO:0000256" key="5">
    <source>
        <dbReference type="ARBA" id="ARBA00022603"/>
    </source>
</evidence>
<dbReference type="GO" id="GO:0032259">
    <property type="term" value="P:methylation"/>
    <property type="evidence" value="ECO:0007669"/>
    <property type="project" value="UniProtKB-KW"/>
</dbReference>
<dbReference type="FunFam" id="1.20.120.1220:FF:000001">
    <property type="entry name" value="Type 4 prepilin-like proteins leader peptide-processing enzyme"/>
    <property type="match status" value="1"/>
</dbReference>
<dbReference type="HOGENOM" id="CLU_057101_0_0_6"/>
<keyword evidence="10 18" id="KW-0378">Hydrolase</keyword>
<evidence type="ECO:0000256" key="10">
    <source>
        <dbReference type="ARBA" id="ARBA00022801"/>
    </source>
</evidence>
<reference evidence="22" key="1">
    <citation type="submission" date="2006-07" db="EMBL/GenBank/DDBJ databases">
        <title>Complete sequence of Thiomicrospira crunogena XCL-2.</title>
        <authorList>
            <consortium name="US DOE Joint Genome Institute"/>
            <person name="Copeland A."/>
            <person name="Lucas S."/>
            <person name="Lapidus A."/>
            <person name="Barry K."/>
            <person name="Detter J.C."/>
            <person name="Glavina del Rio T."/>
            <person name="Hammon N."/>
            <person name="Israni S."/>
            <person name="Dalin E."/>
            <person name="Tice H."/>
            <person name="Pitluck S."/>
            <person name="Chain P."/>
            <person name="Malfatti S."/>
            <person name="Shin M."/>
            <person name="Vergez L."/>
            <person name="Schmutz J."/>
            <person name="Larimer F."/>
            <person name="Land M."/>
            <person name="Hauser L."/>
            <person name="Kyrpides N."/>
            <person name="Lykidis A."/>
            <person name="Scott K.M."/>
            <person name="Sievert S."/>
            <person name="Kerfeld C."/>
            <person name="Freyermuth S."/>
            <person name="Dobrinski K."/>
            <person name="Boller A."/>
            <person name="Fitzpatrick K."/>
            <person name="Thoma P."/>
            <person name="Moore J."/>
            <person name="Richardson P."/>
        </authorList>
    </citation>
    <scope>NUCLEOTIDE SEQUENCE</scope>
    <source>
        <strain evidence="22">XCL-2</strain>
    </source>
</reference>
<keyword evidence="11 19" id="KW-1133">Transmembrane helix</keyword>
<dbReference type="InterPro" id="IPR050882">
    <property type="entry name" value="Prepilin_peptidase/N-MTase"/>
</dbReference>
<comment type="catalytic activity">
    <reaction evidence="14 18">
        <text>Typically cleaves a -Gly-|-Phe- bond to release an N-terminal, basic peptide of 5-8 residues from type IV prepilin, and then N-methylates the new N-terminal amino group, the methyl donor being S-adenosyl-L-methionine.</text>
        <dbReference type="EC" id="3.4.23.43"/>
    </reaction>
</comment>
<keyword evidence="4" id="KW-0997">Cell inner membrane</keyword>
<accession>Q31FT7</accession>
<feature type="transmembrane region" description="Helical" evidence="19">
    <location>
        <begin position="201"/>
        <end position="231"/>
    </location>
</feature>
<evidence type="ECO:0000259" key="20">
    <source>
        <dbReference type="Pfam" id="PF01478"/>
    </source>
</evidence>
<keyword evidence="7 18" id="KW-0808">Transferase</keyword>
<feature type="transmembrane region" description="Helical" evidence="19">
    <location>
        <begin position="103"/>
        <end position="129"/>
    </location>
</feature>
<evidence type="ECO:0000256" key="13">
    <source>
        <dbReference type="ARBA" id="ARBA00023268"/>
    </source>
</evidence>
<keyword evidence="9 18" id="KW-0812">Transmembrane</keyword>
<dbReference type="GO" id="GO:0004190">
    <property type="term" value="F:aspartic-type endopeptidase activity"/>
    <property type="evidence" value="ECO:0007669"/>
    <property type="project" value="UniProtKB-EC"/>
</dbReference>
<feature type="transmembrane region" description="Helical" evidence="19">
    <location>
        <begin position="163"/>
        <end position="181"/>
    </location>
</feature>
<evidence type="ECO:0000256" key="18">
    <source>
        <dbReference type="RuleBase" id="RU003794"/>
    </source>
</evidence>
<dbReference type="PRINTS" id="PR00864">
    <property type="entry name" value="PREPILNPTASE"/>
</dbReference>
<evidence type="ECO:0000256" key="14">
    <source>
        <dbReference type="ARBA" id="ARBA00050401"/>
    </source>
</evidence>
<evidence type="ECO:0000256" key="7">
    <source>
        <dbReference type="ARBA" id="ARBA00022679"/>
    </source>
</evidence>
<keyword evidence="13 18" id="KW-0511">Multifunctional enzyme</keyword>
<dbReference type="InterPro" id="IPR000045">
    <property type="entry name" value="Prepilin_IV_endopep_pep"/>
</dbReference>
<evidence type="ECO:0000256" key="4">
    <source>
        <dbReference type="ARBA" id="ARBA00022519"/>
    </source>
</evidence>
<protein>
    <recommendedName>
        <fullName evidence="16 18">Prepilin leader peptidase/N-methyltransferase</fullName>
        <ecNumber evidence="18">2.1.1.-</ecNumber>
        <ecNumber evidence="15 18">3.4.23.43</ecNumber>
    </recommendedName>
</protein>
<keyword evidence="8" id="KW-0949">S-adenosyl-L-methionine</keyword>
<feature type="domain" description="Prepilin peptidase A24 N-terminal" evidence="21">
    <location>
        <begin position="15"/>
        <end position="107"/>
    </location>
</feature>
<dbReference type="GO" id="GO:0005886">
    <property type="term" value="C:plasma membrane"/>
    <property type="evidence" value="ECO:0007669"/>
    <property type="project" value="UniProtKB-SubCell"/>
</dbReference>
<gene>
    <name evidence="22" type="ordered locus">Tcr_1391</name>
</gene>
<dbReference type="GO" id="GO:0006465">
    <property type="term" value="P:signal peptide processing"/>
    <property type="evidence" value="ECO:0007669"/>
    <property type="project" value="TreeGrafter"/>
</dbReference>
<dbReference type="PANTHER" id="PTHR30487">
    <property type="entry name" value="TYPE 4 PREPILIN-LIKE PROTEINS LEADER PEPTIDE-PROCESSING ENZYME"/>
    <property type="match status" value="1"/>
</dbReference>
<evidence type="ECO:0000256" key="16">
    <source>
        <dbReference type="ARBA" id="ARBA00071870"/>
    </source>
</evidence>
<dbReference type="KEGG" id="tcx:Tcr_1391"/>
<dbReference type="GO" id="GO:0008168">
    <property type="term" value="F:methyltransferase activity"/>
    <property type="evidence" value="ECO:0007669"/>
    <property type="project" value="UniProtKB-KW"/>
</dbReference>
<evidence type="ECO:0000256" key="3">
    <source>
        <dbReference type="ARBA" id="ARBA00022475"/>
    </source>
</evidence>
<evidence type="ECO:0000256" key="9">
    <source>
        <dbReference type="ARBA" id="ARBA00022692"/>
    </source>
</evidence>
<feature type="domain" description="Prepilin type IV endopeptidase peptidase" evidence="20">
    <location>
        <begin position="119"/>
        <end position="225"/>
    </location>
</feature>
<dbReference type="eggNOG" id="COG1989">
    <property type="taxonomic scope" value="Bacteria"/>
</dbReference>
<feature type="transmembrane region" description="Helical" evidence="19">
    <location>
        <begin position="6"/>
        <end position="27"/>
    </location>
</feature>
<keyword evidence="5 18" id="KW-0489">Methyltransferase</keyword>
<evidence type="ECO:0000256" key="11">
    <source>
        <dbReference type="ARBA" id="ARBA00022989"/>
    </source>
</evidence>
<dbReference type="InterPro" id="IPR014032">
    <property type="entry name" value="Peptidase_A24A_bac"/>
</dbReference>
<dbReference type="Gene3D" id="1.20.120.1220">
    <property type="match status" value="1"/>
</dbReference>
<evidence type="ECO:0000313" key="22">
    <source>
        <dbReference type="EMBL" id="ABB41986.1"/>
    </source>
</evidence>
<keyword evidence="12 19" id="KW-0472">Membrane</keyword>
<comment type="function">
    <text evidence="18">Plays an essential role in type IV pili and type II pseudopili formation by proteolytically removing the leader sequence from substrate proteins and subsequently monomethylating the alpha-amino group of the newly exposed N-terminal phenylalanine.</text>
</comment>
<dbReference type="Pfam" id="PF01478">
    <property type="entry name" value="Peptidase_A24"/>
    <property type="match status" value="1"/>
</dbReference>
<dbReference type="EMBL" id="CP000109">
    <property type="protein sequence ID" value="ABB41986.1"/>
    <property type="molecule type" value="Genomic_DNA"/>
</dbReference>
<proteinExistence type="inferred from homology"/>
<dbReference type="PANTHER" id="PTHR30487:SF0">
    <property type="entry name" value="PREPILIN LEADER PEPTIDASE_N-METHYLTRANSFERASE-RELATED"/>
    <property type="match status" value="1"/>
</dbReference>
<dbReference type="STRING" id="317025.Tcr_1391"/>
<name>Q31FT7_HYDCU</name>
<dbReference type="AlphaFoldDB" id="Q31FT7"/>
<evidence type="ECO:0000256" key="2">
    <source>
        <dbReference type="ARBA" id="ARBA00005801"/>
    </source>
</evidence>
<dbReference type="OrthoDB" id="9789291at2"/>
<evidence type="ECO:0000256" key="15">
    <source>
        <dbReference type="ARBA" id="ARBA00067082"/>
    </source>
</evidence>
<dbReference type="Pfam" id="PF06750">
    <property type="entry name" value="A24_N_bact"/>
    <property type="match status" value="1"/>
</dbReference>
<evidence type="ECO:0000259" key="21">
    <source>
        <dbReference type="Pfam" id="PF06750"/>
    </source>
</evidence>
<comment type="subcellular location">
    <subcellularLocation>
        <location evidence="1">Cell inner membrane</location>
        <topology evidence="1">Multi-pass membrane protein</topology>
    </subcellularLocation>
    <subcellularLocation>
        <location evidence="18">Cell membrane</location>
        <topology evidence="18">Multi-pass membrane protein</topology>
    </subcellularLocation>
</comment>
<sequence length="261" mass="28697">MFELTQVEAVFAASLLGLIIGSFISMLTWRLPRMLYLDASAKAHSLTLTRSKCPLCKTPLSWYQLIPVFSWFLSKGKCLTCQNPISIRYPLIELSSMLITGSLVWYFGQTYSALVAIGFSWVLLTILIIDIEHQLILDSLSLPLMWAGLLINSQSYYVSPEQAILGAAIGYLLLWTLFHSFKLLTGKEGMGYGDFKLLAALGAWFGVMAIPQMILIASLSSLVIGGGLALLKIKKLDDPIPFGPFLAIGGWSSLLLGNQLI</sequence>
<evidence type="ECO:0000256" key="6">
    <source>
        <dbReference type="ARBA" id="ARBA00022670"/>
    </source>
</evidence>
<dbReference type="InterPro" id="IPR010627">
    <property type="entry name" value="Prepilin_pept_A24_N"/>
</dbReference>
<evidence type="ECO:0000256" key="1">
    <source>
        <dbReference type="ARBA" id="ARBA00004429"/>
    </source>
</evidence>
<evidence type="ECO:0000256" key="8">
    <source>
        <dbReference type="ARBA" id="ARBA00022691"/>
    </source>
</evidence>
<keyword evidence="6 18" id="KW-0645">Protease</keyword>
<organism evidence="22">
    <name type="scientific">Hydrogenovibrio crunogenus (strain DSM 25203 / XCL-2)</name>
    <name type="common">Thiomicrospira crunogena</name>
    <dbReference type="NCBI Taxonomy" id="317025"/>
    <lineage>
        <taxon>Bacteria</taxon>
        <taxon>Pseudomonadati</taxon>
        <taxon>Pseudomonadota</taxon>
        <taxon>Gammaproteobacteria</taxon>
        <taxon>Thiotrichales</taxon>
        <taxon>Piscirickettsiaceae</taxon>
        <taxon>Hydrogenovibrio</taxon>
    </lineage>
</organism>